<accession>A0A1I4XHF0</accession>
<evidence type="ECO:0000313" key="2">
    <source>
        <dbReference type="EMBL" id="SFN25348.1"/>
    </source>
</evidence>
<evidence type="ECO:0000313" key="3">
    <source>
        <dbReference type="Proteomes" id="UP000199614"/>
    </source>
</evidence>
<dbReference type="EMBL" id="FOUY01000011">
    <property type="protein sequence ID" value="SFN25348.1"/>
    <property type="molecule type" value="Genomic_DNA"/>
</dbReference>
<sequence length="172" mass="17710">MPAQPITVLAPAASAWTMLYVLSKVHYAVTGTLGVTGGPVVPLARYAAYAPGEVAAAQWANAGLGVLAAGLLLFATWFPAGWNRWLLTVPLATVFVSATAGALGMVARDLLTGSGGAVFGAYCAVWAALVGAATWAHHRSREQVPAANQLTGCATPVVASRRTPGPPRHRPR</sequence>
<dbReference type="OrthoDB" id="3436943at2"/>
<proteinExistence type="predicted"/>
<protein>
    <submittedName>
        <fullName evidence="2">Uncharacterized protein</fullName>
    </submittedName>
</protein>
<feature type="transmembrane region" description="Helical" evidence="1">
    <location>
        <begin position="119"/>
        <end position="136"/>
    </location>
</feature>
<evidence type="ECO:0000256" key="1">
    <source>
        <dbReference type="SAM" id="Phobius"/>
    </source>
</evidence>
<dbReference type="Proteomes" id="UP000199614">
    <property type="component" value="Unassembled WGS sequence"/>
</dbReference>
<reference evidence="2 3" key="1">
    <citation type="submission" date="2016-10" db="EMBL/GenBank/DDBJ databases">
        <authorList>
            <person name="de Groot N.N."/>
        </authorList>
    </citation>
    <scope>NUCLEOTIDE SEQUENCE [LARGE SCALE GENOMIC DNA]</scope>
    <source>
        <strain evidence="2 3">CGMCC 4.1877</strain>
    </source>
</reference>
<keyword evidence="3" id="KW-1185">Reference proteome</keyword>
<dbReference type="AlphaFoldDB" id="A0A1I4XHF0"/>
<dbReference type="RefSeq" id="WP_093342033.1">
    <property type="nucleotide sequence ID" value="NZ_FOUY01000011.1"/>
</dbReference>
<feature type="transmembrane region" description="Helical" evidence="1">
    <location>
        <begin position="59"/>
        <end position="78"/>
    </location>
</feature>
<keyword evidence="1" id="KW-1133">Transmembrane helix</keyword>
<organism evidence="2 3">
    <name type="scientific">Pseudonocardia ammonioxydans</name>
    <dbReference type="NCBI Taxonomy" id="260086"/>
    <lineage>
        <taxon>Bacteria</taxon>
        <taxon>Bacillati</taxon>
        <taxon>Actinomycetota</taxon>
        <taxon>Actinomycetes</taxon>
        <taxon>Pseudonocardiales</taxon>
        <taxon>Pseudonocardiaceae</taxon>
        <taxon>Pseudonocardia</taxon>
    </lineage>
</organism>
<feature type="transmembrane region" description="Helical" evidence="1">
    <location>
        <begin position="85"/>
        <end position="107"/>
    </location>
</feature>
<keyword evidence="1" id="KW-0472">Membrane</keyword>
<gene>
    <name evidence="2" type="ORF">SAMN05216207_101166</name>
</gene>
<name>A0A1I4XHF0_PSUAM</name>
<keyword evidence="1" id="KW-0812">Transmembrane</keyword>